<dbReference type="GO" id="GO:0022841">
    <property type="term" value="F:potassium ion leak channel activity"/>
    <property type="evidence" value="ECO:0007669"/>
    <property type="project" value="TreeGrafter"/>
</dbReference>
<evidence type="ECO:0000256" key="1">
    <source>
        <dbReference type="ARBA" id="ARBA00004141"/>
    </source>
</evidence>
<keyword evidence="3 8" id="KW-0812">Transmembrane</keyword>
<feature type="compositionally biased region" description="Basic and acidic residues" evidence="9">
    <location>
        <begin position="410"/>
        <end position="429"/>
    </location>
</feature>
<feature type="domain" description="Potassium channel" evidence="11">
    <location>
        <begin position="172"/>
        <end position="245"/>
    </location>
</feature>
<evidence type="ECO:0000313" key="13">
    <source>
        <dbReference type="WBParaSite" id="ACRNAN_scaffold7045.g26014.t1"/>
    </source>
</evidence>
<evidence type="ECO:0000256" key="7">
    <source>
        <dbReference type="ARBA" id="ARBA00023303"/>
    </source>
</evidence>
<keyword evidence="4 10" id="KW-1133">Transmembrane helix</keyword>
<evidence type="ECO:0000256" key="9">
    <source>
        <dbReference type="SAM" id="MobiDB-lite"/>
    </source>
</evidence>
<dbReference type="InterPro" id="IPR003280">
    <property type="entry name" value="2pore_dom_K_chnl"/>
</dbReference>
<dbReference type="GO" id="GO:0005886">
    <property type="term" value="C:plasma membrane"/>
    <property type="evidence" value="ECO:0007669"/>
    <property type="project" value="TreeGrafter"/>
</dbReference>
<sequence>MSQAVPPTNVNSLVTWPKNRIYTQKTLRDLKASLQTDAALHHAKRFLTEVSGEPDPEKTQKIIQQLCDAIDRAKEKIRSESLKNLGEETQFASMVDISPCANIPMSDLVSIPEGRSMRSSKSGKPHIPYEINDEHHFVKSQEDEDEWDFIPDWYKFLVNAIPHLLTVFWGLLFLWGGAAIFHALDEAASEKPYYIIMMYTLQVANTIGWGDTVASDTWSRIYTILYTIIGVPIVFSAYANVGKLIDRTYCADWIFQTMVVRHKDPRNEKALKVPTVNSGYLLALHTLIVVIINNEWIQQIGVLNSIYFSITSIATIGLGDFLPNPRNTFESIVCQFYIAAGITILSAWFTSWSYHYQRLFFIVLRRYLHHIYKEFYLLRHHRKRFSSITFAPSRSSSIDHVEMAEIGKENGHQNGKHEDHNGETSEHHQNSHSKNGHHENGKNGHNPKI</sequence>
<keyword evidence="12" id="KW-1185">Reference proteome</keyword>
<protein>
    <submittedName>
        <fullName evidence="13">Potassium channel domain-containing protein</fullName>
    </submittedName>
</protein>
<evidence type="ECO:0000256" key="4">
    <source>
        <dbReference type="ARBA" id="ARBA00022989"/>
    </source>
</evidence>
<accession>A0A914ECE0</accession>
<comment type="subcellular location">
    <subcellularLocation>
        <location evidence="1">Membrane</location>
        <topology evidence="1">Multi-pass membrane protein</topology>
    </subcellularLocation>
</comment>
<dbReference type="GO" id="GO:0030322">
    <property type="term" value="P:stabilization of membrane potential"/>
    <property type="evidence" value="ECO:0007669"/>
    <property type="project" value="TreeGrafter"/>
</dbReference>
<feature type="region of interest" description="Disordered" evidence="9">
    <location>
        <begin position="410"/>
        <end position="449"/>
    </location>
</feature>
<evidence type="ECO:0000256" key="8">
    <source>
        <dbReference type="RuleBase" id="RU003857"/>
    </source>
</evidence>
<feature type="transmembrane region" description="Helical" evidence="10">
    <location>
        <begin position="334"/>
        <end position="354"/>
    </location>
</feature>
<comment type="similarity">
    <text evidence="8">Belongs to the two pore domain potassium channel (TC 1.A.1.8) family.</text>
</comment>
<dbReference type="GO" id="GO:0015271">
    <property type="term" value="F:outward rectifier potassium channel activity"/>
    <property type="evidence" value="ECO:0007669"/>
    <property type="project" value="TreeGrafter"/>
</dbReference>
<dbReference type="SUPFAM" id="SSF81324">
    <property type="entry name" value="Voltage-gated potassium channels"/>
    <property type="match status" value="2"/>
</dbReference>
<feature type="transmembrane region" description="Helical" evidence="10">
    <location>
        <begin position="193"/>
        <end position="209"/>
    </location>
</feature>
<keyword evidence="6 10" id="KW-0472">Membrane</keyword>
<dbReference type="InterPro" id="IPR013099">
    <property type="entry name" value="K_chnl_dom"/>
</dbReference>
<dbReference type="WBParaSite" id="ACRNAN_scaffold7045.g26014.t1">
    <property type="protein sequence ID" value="ACRNAN_scaffold7045.g26014.t1"/>
    <property type="gene ID" value="ACRNAN_scaffold7045.g26014"/>
</dbReference>
<evidence type="ECO:0000259" key="11">
    <source>
        <dbReference type="Pfam" id="PF07885"/>
    </source>
</evidence>
<evidence type="ECO:0000256" key="6">
    <source>
        <dbReference type="ARBA" id="ARBA00023136"/>
    </source>
</evidence>
<feature type="transmembrane region" description="Helical" evidence="10">
    <location>
        <begin position="271"/>
        <end position="292"/>
    </location>
</feature>
<dbReference type="Proteomes" id="UP000887540">
    <property type="component" value="Unplaced"/>
</dbReference>
<evidence type="ECO:0000256" key="5">
    <source>
        <dbReference type="ARBA" id="ARBA00023065"/>
    </source>
</evidence>
<keyword evidence="5 8" id="KW-0406">Ion transport</keyword>
<dbReference type="PRINTS" id="PR01333">
    <property type="entry name" value="2POREKCHANEL"/>
</dbReference>
<keyword evidence="2 8" id="KW-0813">Transport</keyword>
<organism evidence="12 13">
    <name type="scientific">Acrobeloides nanus</name>
    <dbReference type="NCBI Taxonomy" id="290746"/>
    <lineage>
        <taxon>Eukaryota</taxon>
        <taxon>Metazoa</taxon>
        <taxon>Ecdysozoa</taxon>
        <taxon>Nematoda</taxon>
        <taxon>Chromadorea</taxon>
        <taxon>Rhabditida</taxon>
        <taxon>Tylenchina</taxon>
        <taxon>Cephalobomorpha</taxon>
        <taxon>Cephaloboidea</taxon>
        <taxon>Cephalobidae</taxon>
        <taxon>Acrobeloides</taxon>
    </lineage>
</organism>
<name>A0A914ECE0_9BILA</name>
<dbReference type="PANTHER" id="PTHR11003">
    <property type="entry name" value="POTASSIUM CHANNEL, SUBFAMILY K"/>
    <property type="match status" value="1"/>
</dbReference>
<feature type="transmembrane region" description="Helical" evidence="10">
    <location>
        <begin position="221"/>
        <end position="239"/>
    </location>
</feature>
<evidence type="ECO:0000256" key="2">
    <source>
        <dbReference type="ARBA" id="ARBA00022448"/>
    </source>
</evidence>
<dbReference type="Gene3D" id="1.10.287.70">
    <property type="match status" value="1"/>
</dbReference>
<evidence type="ECO:0000313" key="12">
    <source>
        <dbReference type="Proteomes" id="UP000887540"/>
    </source>
</evidence>
<feature type="transmembrane region" description="Helical" evidence="10">
    <location>
        <begin position="160"/>
        <end position="181"/>
    </location>
</feature>
<dbReference type="AlphaFoldDB" id="A0A914ECE0"/>
<proteinExistence type="inferred from homology"/>
<dbReference type="PANTHER" id="PTHR11003:SF334">
    <property type="entry name" value="FI03418P"/>
    <property type="match status" value="1"/>
</dbReference>
<keyword evidence="7 8" id="KW-0407">Ion channel</keyword>
<reference evidence="13" key="1">
    <citation type="submission" date="2022-11" db="UniProtKB">
        <authorList>
            <consortium name="WormBaseParasite"/>
        </authorList>
    </citation>
    <scope>IDENTIFICATION</scope>
</reference>
<feature type="domain" description="Potassium channel" evidence="11">
    <location>
        <begin position="287"/>
        <end position="351"/>
    </location>
</feature>
<feature type="transmembrane region" description="Helical" evidence="10">
    <location>
        <begin position="304"/>
        <end position="322"/>
    </location>
</feature>
<evidence type="ECO:0000256" key="3">
    <source>
        <dbReference type="ARBA" id="ARBA00022692"/>
    </source>
</evidence>
<evidence type="ECO:0000256" key="10">
    <source>
        <dbReference type="SAM" id="Phobius"/>
    </source>
</evidence>
<dbReference type="Pfam" id="PF07885">
    <property type="entry name" value="Ion_trans_2"/>
    <property type="match status" value="2"/>
</dbReference>